<comment type="cofactor">
    <cofactor evidence="1">
        <name>Mg(2+)</name>
        <dbReference type="ChEBI" id="CHEBI:18420"/>
    </cofactor>
</comment>
<keyword evidence="7" id="KW-0934">Plastid</keyword>
<keyword evidence="10" id="KW-0547">Nucleotide-binding</keyword>
<keyword evidence="9" id="KW-0479">Metal-binding</keyword>
<keyword evidence="14" id="KW-0653">Protein transport</keyword>
<evidence type="ECO:0000256" key="2">
    <source>
        <dbReference type="ARBA" id="ARBA00004167"/>
    </source>
</evidence>
<keyword evidence="13" id="KW-0460">Magnesium</keyword>
<reference evidence="20" key="1">
    <citation type="submission" date="2017-05" db="UniProtKB">
        <authorList>
            <consortium name="EnsemblMetazoa"/>
        </authorList>
    </citation>
    <scope>IDENTIFICATION</scope>
</reference>
<evidence type="ECO:0000259" key="19">
    <source>
        <dbReference type="Pfam" id="PF04548"/>
    </source>
</evidence>
<dbReference type="GO" id="GO:0046872">
    <property type="term" value="F:metal ion binding"/>
    <property type="evidence" value="ECO:0007669"/>
    <property type="project" value="UniProtKB-KW"/>
</dbReference>
<dbReference type="AlphaFoldDB" id="A0A1X7TZ01"/>
<evidence type="ECO:0000256" key="10">
    <source>
        <dbReference type="ARBA" id="ARBA00022741"/>
    </source>
</evidence>
<evidence type="ECO:0000256" key="13">
    <source>
        <dbReference type="ARBA" id="ARBA00022842"/>
    </source>
</evidence>
<evidence type="ECO:0000256" key="12">
    <source>
        <dbReference type="ARBA" id="ARBA00022805"/>
    </source>
</evidence>
<dbReference type="InParanoid" id="A0A1X7TZ01"/>
<keyword evidence="16" id="KW-0342">GTP-binding</keyword>
<evidence type="ECO:0000256" key="6">
    <source>
        <dbReference type="ARBA" id="ARBA00022528"/>
    </source>
</evidence>
<dbReference type="OrthoDB" id="10061751at2759"/>
<accession>A0A1X7TZ01</accession>
<comment type="similarity">
    <text evidence="4">Belongs to the apolipoprotein L family.</text>
</comment>
<comment type="subcellular location">
    <subcellularLocation>
        <location evidence="2">Membrane</location>
        <topology evidence="2">Single-pass membrane protein</topology>
    </subcellularLocation>
    <subcellularLocation>
        <location evidence="18">Plastid</location>
        <location evidence="18">Chloroplast outer membrane</location>
    </subcellularLocation>
</comment>
<keyword evidence="6" id="KW-0150">Chloroplast</keyword>
<evidence type="ECO:0000256" key="18">
    <source>
        <dbReference type="ARBA" id="ARBA00024013"/>
    </source>
</evidence>
<comment type="similarity">
    <text evidence="3">Belongs to the TRAFAC class TrmE-Era-EngA-EngB-Septin-like GTPase superfamily. AIG1/Toc34/Toc159-like paraseptin GTPase family. IAN subfamily.</text>
</comment>
<dbReference type="InterPro" id="IPR027417">
    <property type="entry name" value="P-loop_NTPase"/>
</dbReference>
<dbReference type="GO" id="GO:0042157">
    <property type="term" value="P:lipoprotein metabolic process"/>
    <property type="evidence" value="ECO:0007669"/>
    <property type="project" value="InterPro"/>
</dbReference>
<keyword evidence="11" id="KW-0378">Hydrolase</keyword>
<dbReference type="GO" id="GO:0006869">
    <property type="term" value="P:lipid transport"/>
    <property type="evidence" value="ECO:0007669"/>
    <property type="project" value="InterPro"/>
</dbReference>
<feature type="domain" description="AIG1-type G" evidence="19">
    <location>
        <begin position="27"/>
        <end position="154"/>
    </location>
</feature>
<evidence type="ECO:0000256" key="1">
    <source>
        <dbReference type="ARBA" id="ARBA00001946"/>
    </source>
</evidence>
<evidence type="ECO:0000256" key="4">
    <source>
        <dbReference type="ARBA" id="ARBA00010090"/>
    </source>
</evidence>
<dbReference type="Pfam" id="PF05461">
    <property type="entry name" value="ApoL"/>
    <property type="match status" value="1"/>
</dbReference>
<keyword evidence="17" id="KW-0472">Membrane</keyword>
<sequence>MASLKGIMKTFQKIFNEEKIPAVNIHLLVIGRTGHGKSTLINSIIEQCKAISPEGARRNSCTTKSRSFTYHDVIPGINVTLIDSPGLQHANGDEQKYLQELKSECKEVSLVLYCTNMKEFRDTKDDKVAIRKLHQVFGSNFWKRVVFVLTFANEENCGRRDDRDTAVDPPKLPPPGDKEWENLKRKRFINRVSLFKEEINDFMKECLDIHEHFEAVPAGCYQKNEDSKDHDPMKLPDREDWLYDVLKLSIEQIKIKHKFSMLRLDNKINFAIIIDNRGSIEVEDNSIKILSQEARSLKEALEATSTISTFSPTIKSFVNNISYEKVEKCFENMKKELGSSCNVVKQSLQDNLFIKQAASEMNEKQVHDLLCSMWRPIRCSTINELMKIKDEVVSVVLKERATKITTTTSGLAIGGSMMMVGLILTPFTFGASLGLTAAGAGVSIATTISGTAASAISTAMENKKLKLAQEHIMFDTQLSLAINEFKMKVKKNSDKKVALAVAVGTHLFSNFGHIGVRVVTAGVEAGINAGSTALRAGGAVAGGASLAVTLPIDIGFIAHYGYQLWQLKKDKSGKSDKNEVIQWLFGQVEELLKRTSDVIDTTRHQIKDEQRLVHSNLSVGYSIEVPLTTKDESSIIVRTIFSGPFKLPEGYTLVSAIYDVTIEKELKEPVTIYLQHCVRVNNQLLQKKMHFARATINFEAKMFDFEVVEDGTFLTGENRGSLKIMPKKDCLNYILCVLFEGTSQDTSMKYAAQYSYTRHYKNFWSLSIIFEKDLSAHQKFTQAGYYNQFAFVRTDGSDDLALKNISDAIEKNGWKISPSDENLLTITKGEIDEAHTKKLNKKLNKKFNFPSINLNVYVHNENDVVDELVHPLKFQGTNLEICVKRQKEKSKFMALDVSEYPLQIEQDTEFVNPRCGYQIHLPTCRDNGTCVTVRTIISGPFVLPSGYSLASAAYEITMPQLAQPVIIEVEHCVNVNDDDSVKQNMCFATATIDMQTQKFEFIPFEGASPSITNESATITVNDSCLVCILYQESKNIETTAKKYSAQWTYKKTGHNSWNLNIRFTKYLSAHDHRRHIKSEHQQSFVFKKPTNDYPLHLELDSILSADRTAEMAGWAITACDDTPTPVAITKEEIDGIELANKMANFPSINLQVCVKDKETAIDELDKTFMINGTDLEIVINRKKEVEVV</sequence>
<dbReference type="EnsemblMetazoa" id="Aqu2.1.20340_001">
    <property type="protein sequence ID" value="Aqu2.1.20340_001"/>
    <property type="gene ID" value="Aqu2.1.20340"/>
</dbReference>
<dbReference type="GO" id="GO:0015031">
    <property type="term" value="P:protein transport"/>
    <property type="evidence" value="ECO:0007669"/>
    <property type="project" value="UniProtKB-KW"/>
</dbReference>
<evidence type="ECO:0000256" key="5">
    <source>
        <dbReference type="ARBA" id="ARBA00022448"/>
    </source>
</evidence>
<dbReference type="InterPro" id="IPR006703">
    <property type="entry name" value="G_AIG1"/>
</dbReference>
<evidence type="ECO:0000256" key="14">
    <source>
        <dbReference type="ARBA" id="ARBA00022927"/>
    </source>
</evidence>
<keyword evidence="12" id="KW-1002">Plastid outer membrane</keyword>
<evidence type="ECO:0000256" key="17">
    <source>
        <dbReference type="ARBA" id="ARBA00023136"/>
    </source>
</evidence>
<dbReference type="Pfam" id="PF04548">
    <property type="entry name" value="AIG1"/>
    <property type="match status" value="1"/>
</dbReference>
<dbReference type="InterPro" id="IPR045058">
    <property type="entry name" value="GIMA/IAN/Toc"/>
</dbReference>
<dbReference type="GO" id="GO:0005576">
    <property type="term" value="C:extracellular region"/>
    <property type="evidence" value="ECO:0007669"/>
    <property type="project" value="InterPro"/>
</dbReference>
<dbReference type="PANTHER" id="PTHR10903:SF135">
    <property type="entry name" value="TRANSLOCASE OF CHLOROPLAST 120, CHLOROPLASTIC-RELATED"/>
    <property type="match status" value="1"/>
</dbReference>
<evidence type="ECO:0000256" key="3">
    <source>
        <dbReference type="ARBA" id="ARBA00008535"/>
    </source>
</evidence>
<protein>
    <recommendedName>
        <fullName evidence="19">AIG1-type G domain-containing protein</fullName>
    </recommendedName>
</protein>
<evidence type="ECO:0000256" key="16">
    <source>
        <dbReference type="ARBA" id="ARBA00023134"/>
    </source>
</evidence>
<evidence type="ECO:0000256" key="15">
    <source>
        <dbReference type="ARBA" id="ARBA00022989"/>
    </source>
</evidence>
<organism evidence="20">
    <name type="scientific">Amphimedon queenslandica</name>
    <name type="common">Sponge</name>
    <dbReference type="NCBI Taxonomy" id="400682"/>
    <lineage>
        <taxon>Eukaryota</taxon>
        <taxon>Metazoa</taxon>
        <taxon>Porifera</taxon>
        <taxon>Demospongiae</taxon>
        <taxon>Heteroscleromorpha</taxon>
        <taxon>Haplosclerida</taxon>
        <taxon>Niphatidae</taxon>
        <taxon>Amphimedon</taxon>
    </lineage>
</organism>
<keyword evidence="5" id="KW-0813">Transport</keyword>
<dbReference type="InterPro" id="IPR008405">
    <property type="entry name" value="ApoL"/>
</dbReference>
<dbReference type="PANTHER" id="PTHR10903">
    <property type="entry name" value="GTPASE, IMAP FAMILY MEMBER-RELATED"/>
    <property type="match status" value="1"/>
</dbReference>
<dbReference type="GO" id="GO:0016020">
    <property type="term" value="C:membrane"/>
    <property type="evidence" value="ECO:0007669"/>
    <property type="project" value="UniProtKB-SubCell"/>
</dbReference>
<keyword evidence="8" id="KW-0812">Transmembrane</keyword>
<dbReference type="GO" id="GO:0008289">
    <property type="term" value="F:lipid binding"/>
    <property type="evidence" value="ECO:0007669"/>
    <property type="project" value="InterPro"/>
</dbReference>
<proteinExistence type="inferred from homology"/>
<evidence type="ECO:0000313" key="20">
    <source>
        <dbReference type="EnsemblMetazoa" id="Aqu2.1.20340_001"/>
    </source>
</evidence>
<dbReference type="GO" id="GO:0016787">
    <property type="term" value="F:hydrolase activity"/>
    <property type="evidence" value="ECO:0007669"/>
    <property type="project" value="UniProtKB-KW"/>
</dbReference>
<evidence type="ECO:0000256" key="9">
    <source>
        <dbReference type="ARBA" id="ARBA00022723"/>
    </source>
</evidence>
<dbReference type="Gene3D" id="3.40.50.300">
    <property type="entry name" value="P-loop containing nucleotide triphosphate hydrolases"/>
    <property type="match status" value="1"/>
</dbReference>
<dbReference type="GO" id="GO:0005525">
    <property type="term" value="F:GTP binding"/>
    <property type="evidence" value="ECO:0007669"/>
    <property type="project" value="UniProtKB-KW"/>
</dbReference>
<name>A0A1X7TZ01_AMPQE</name>
<evidence type="ECO:0000256" key="11">
    <source>
        <dbReference type="ARBA" id="ARBA00022801"/>
    </source>
</evidence>
<evidence type="ECO:0000256" key="7">
    <source>
        <dbReference type="ARBA" id="ARBA00022640"/>
    </source>
</evidence>
<dbReference type="SUPFAM" id="SSF52540">
    <property type="entry name" value="P-loop containing nucleoside triphosphate hydrolases"/>
    <property type="match status" value="1"/>
</dbReference>
<keyword evidence="15" id="KW-1133">Transmembrane helix</keyword>
<evidence type="ECO:0000256" key="8">
    <source>
        <dbReference type="ARBA" id="ARBA00022692"/>
    </source>
</evidence>